<dbReference type="GeneID" id="89934088"/>
<comment type="caution">
    <text evidence="1">The sequence shown here is derived from an EMBL/GenBank/DDBJ whole genome shotgun (WGS) entry which is preliminary data.</text>
</comment>
<accession>A0AAN6THC1</accession>
<dbReference type="Proteomes" id="UP001302812">
    <property type="component" value="Unassembled WGS sequence"/>
</dbReference>
<keyword evidence="2" id="KW-1185">Reference proteome</keyword>
<evidence type="ECO:0000313" key="2">
    <source>
        <dbReference type="Proteomes" id="UP001302812"/>
    </source>
</evidence>
<protein>
    <submittedName>
        <fullName evidence="1">Uncharacterized protein</fullName>
    </submittedName>
</protein>
<gene>
    <name evidence="1" type="ORF">N656DRAFT_526988</name>
</gene>
<dbReference type="RefSeq" id="XP_064672016.1">
    <property type="nucleotide sequence ID" value="XM_064809964.1"/>
</dbReference>
<reference evidence="1" key="2">
    <citation type="submission" date="2023-05" db="EMBL/GenBank/DDBJ databases">
        <authorList>
            <consortium name="Lawrence Berkeley National Laboratory"/>
            <person name="Steindorff A."/>
            <person name="Hensen N."/>
            <person name="Bonometti L."/>
            <person name="Westerberg I."/>
            <person name="Brannstrom I.O."/>
            <person name="Guillou S."/>
            <person name="Cros-Aarteil S."/>
            <person name="Calhoun S."/>
            <person name="Haridas S."/>
            <person name="Kuo A."/>
            <person name="Mondo S."/>
            <person name="Pangilinan J."/>
            <person name="Riley R."/>
            <person name="Labutti K."/>
            <person name="Andreopoulos B."/>
            <person name="Lipzen A."/>
            <person name="Chen C."/>
            <person name="Yanf M."/>
            <person name="Daum C."/>
            <person name="Ng V."/>
            <person name="Clum A."/>
            <person name="Ohm R."/>
            <person name="Martin F."/>
            <person name="Silar P."/>
            <person name="Natvig D."/>
            <person name="Lalanne C."/>
            <person name="Gautier V."/>
            <person name="Ament-Velasquez S.L."/>
            <person name="Kruys A."/>
            <person name="Hutchinson M.I."/>
            <person name="Powell A.J."/>
            <person name="Barry K."/>
            <person name="Miller A.N."/>
            <person name="Grigoriev I.V."/>
            <person name="Debuchy R."/>
            <person name="Gladieux P."/>
            <person name="Thoren M.H."/>
            <person name="Johannesson H."/>
        </authorList>
    </citation>
    <scope>NUCLEOTIDE SEQUENCE</scope>
    <source>
        <strain evidence="1">CBS 508.74</strain>
    </source>
</reference>
<sequence>MIRLGHRASVPPYLRGGFWLHKIGLLHHTANPIPTLLQRRVGWSCLFAEEVCLPSMVCQIFILVILHVCTVPVLLGLPSLCCGCESGCRPGISRQDREADKRRAV</sequence>
<dbReference type="AlphaFoldDB" id="A0AAN6THC1"/>
<reference evidence="1" key="1">
    <citation type="journal article" date="2023" name="Mol. Phylogenet. Evol.">
        <title>Genome-scale phylogeny and comparative genomics of the fungal order Sordariales.</title>
        <authorList>
            <person name="Hensen N."/>
            <person name="Bonometti L."/>
            <person name="Westerberg I."/>
            <person name="Brannstrom I.O."/>
            <person name="Guillou S."/>
            <person name="Cros-Aarteil S."/>
            <person name="Calhoun S."/>
            <person name="Haridas S."/>
            <person name="Kuo A."/>
            <person name="Mondo S."/>
            <person name="Pangilinan J."/>
            <person name="Riley R."/>
            <person name="LaButti K."/>
            <person name="Andreopoulos B."/>
            <person name="Lipzen A."/>
            <person name="Chen C."/>
            <person name="Yan M."/>
            <person name="Daum C."/>
            <person name="Ng V."/>
            <person name="Clum A."/>
            <person name="Steindorff A."/>
            <person name="Ohm R.A."/>
            <person name="Martin F."/>
            <person name="Silar P."/>
            <person name="Natvig D.O."/>
            <person name="Lalanne C."/>
            <person name="Gautier V."/>
            <person name="Ament-Velasquez S.L."/>
            <person name="Kruys A."/>
            <person name="Hutchinson M.I."/>
            <person name="Powell A.J."/>
            <person name="Barry K."/>
            <person name="Miller A.N."/>
            <person name="Grigoriev I.V."/>
            <person name="Debuchy R."/>
            <person name="Gladieux P."/>
            <person name="Hiltunen Thoren M."/>
            <person name="Johannesson H."/>
        </authorList>
    </citation>
    <scope>NUCLEOTIDE SEQUENCE</scope>
    <source>
        <strain evidence="1">CBS 508.74</strain>
    </source>
</reference>
<name>A0AAN6THC1_9PEZI</name>
<organism evidence="1 2">
    <name type="scientific">Canariomyces notabilis</name>
    <dbReference type="NCBI Taxonomy" id="2074819"/>
    <lineage>
        <taxon>Eukaryota</taxon>
        <taxon>Fungi</taxon>
        <taxon>Dikarya</taxon>
        <taxon>Ascomycota</taxon>
        <taxon>Pezizomycotina</taxon>
        <taxon>Sordariomycetes</taxon>
        <taxon>Sordariomycetidae</taxon>
        <taxon>Sordariales</taxon>
        <taxon>Chaetomiaceae</taxon>
        <taxon>Canariomyces</taxon>
    </lineage>
</organism>
<evidence type="ECO:0000313" key="1">
    <source>
        <dbReference type="EMBL" id="KAK4114446.1"/>
    </source>
</evidence>
<dbReference type="EMBL" id="MU853336">
    <property type="protein sequence ID" value="KAK4114446.1"/>
    <property type="molecule type" value="Genomic_DNA"/>
</dbReference>
<proteinExistence type="predicted"/>